<feature type="non-terminal residue" evidence="2">
    <location>
        <position position="85"/>
    </location>
</feature>
<organism evidence="2 3">
    <name type="scientific">Cymbomonas tetramitiformis</name>
    <dbReference type="NCBI Taxonomy" id="36881"/>
    <lineage>
        <taxon>Eukaryota</taxon>
        <taxon>Viridiplantae</taxon>
        <taxon>Chlorophyta</taxon>
        <taxon>Pyramimonadophyceae</taxon>
        <taxon>Pyramimonadales</taxon>
        <taxon>Pyramimonadaceae</taxon>
        <taxon>Cymbomonas</taxon>
    </lineage>
</organism>
<dbReference type="EMBL" id="LGRX02005196">
    <property type="protein sequence ID" value="KAK3278980.1"/>
    <property type="molecule type" value="Genomic_DNA"/>
</dbReference>
<dbReference type="AlphaFoldDB" id="A0AAE0GIS7"/>
<proteinExistence type="predicted"/>
<evidence type="ECO:0000313" key="2">
    <source>
        <dbReference type="EMBL" id="KAK3278980.1"/>
    </source>
</evidence>
<feature type="region of interest" description="Disordered" evidence="1">
    <location>
        <begin position="1"/>
        <end position="26"/>
    </location>
</feature>
<keyword evidence="3" id="KW-1185">Reference proteome</keyword>
<accession>A0AAE0GIS7</accession>
<dbReference type="Proteomes" id="UP001190700">
    <property type="component" value="Unassembled WGS sequence"/>
</dbReference>
<protein>
    <submittedName>
        <fullName evidence="2">Uncharacterized protein</fullName>
    </submittedName>
</protein>
<reference evidence="2 3" key="1">
    <citation type="journal article" date="2015" name="Genome Biol. Evol.">
        <title>Comparative Genomics of a Bacterivorous Green Alga Reveals Evolutionary Causalities and Consequences of Phago-Mixotrophic Mode of Nutrition.</title>
        <authorList>
            <person name="Burns J.A."/>
            <person name="Paasch A."/>
            <person name="Narechania A."/>
            <person name="Kim E."/>
        </authorList>
    </citation>
    <scope>NUCLEOTIDE SEQUENCE [LARGE SCALE GENOMIC DNA]</scope>
    <source>
        <strain evidence="2 3">PLY_AMNH</strain>
    </source>
</reference>
<sequence>MTGLNAVEAPRTEEIEQPVSEEKAGIGEWAPAVTVAAQVPPSSTLEVDMEPQAAGGSVNNAGARIVEPPVCRFVVSTVQPPLVMA</sequence>
<gene>
    <name evidence="2" type="ORF">CYMTET_13115</name>
</gene>
<evidence type="ECO:0000256" key="1">
    <source>
        <dbReference type="SAM" id="MobiDB-lite"/>
    </source>
</evidence>
<comment type="caution">
    <text evidence="2">The sequence shown here is derived from an EMBL/GenBank/DDBJ whole genome shotgun (WGS) entry which is preliminary data.</text>
</comment>
<name>A0AAE0GIS7_9CHLO</name>
<feature type="compositionally biased region" description="Basic and acidic residues" evidence="1">
    <location>
        <begin position="10"/>
        <end position="25"/>
    </location>
</feature>
<evidence type="ECO:0000313" key="3">
    <source>
        <dbReference type="Proteomes" id="UP001190700"/>
    </source>
</evidence>